<dbReference type="EMBL" id="GISG01064852">
    <property type="protein sequence ID" value="MBA4628132.1"/>
    <property type="molecule type" value="Transcribed_RNA"/>
</dbReference>
<dbReference type="AlphaFoldDB" id="A0A7C8YW69"/>
<feature type="transmembrane region" description="Helical" evidence="1">
    <location>
        <begin position="33"/>
        <end position="56"/>
    </location>
</feature>
<proteinExistence type="predicted"/>
<reference evidence="2" key="2">
    <citation type="submission" date="2020-07" db="EMBL/GenBank/DDBJ databases">
        <authorList>
            <person name="Vera ALvarez R."/>
            <person name="Arias-Moreno D.M."/>
            <person name="Jimenez-Jacinto V."/>
            <person name="Jimenez-Bremont J.F."/>
            <person name="Swaminathan K."/>
            <person name="Moose S.P."/>
            <person name="Guerrero-Gonzalez M.L."/>
            <person name="Marino-Ramirez L."/>
            <person name="Landsman D."/>
            <person name="Rodriguez-Kessler M."/>
            <person name="Delgado-Sanchez P."/>
        </authorList>
    </citation>
    <scope>NUCLEOTIDE SEQUENCE</scope>
    <source>
        <tissue evidence="2">Cladode</tissue>
    </source>
</reference>
<name>A0A7C8YW69_OPUST</name>
<keyword evidence="1" id="KW-0812">Transmembrane</keyword>
<evidence type="ECO:0000256" key="1">
    <source>
        <dbReference type="SAM" id="Phobius"/>
    </source>
</evidence>
<keyword evidence="1" id="KW-0472">Membrane</keyword>
<keyword evidence="1" id="KW-1133">Transmembrane helix</keyword>
<sequence length="132" mass="15044">MNKRKCNQKKQIKPSPLFFTDKPQPPYFPATCFLFPSISFILIFIFIFIVFFPIILKKVWPALRTTSSWSHLPASCFRTRLPPSLQPLLKPLMSVSHCRVSEPIMARTHAGNGSGAMRCTSSELGRCKMILK</sequence>
<organism evidence="2">
    <name type="scientific">Opuntia streptacantha</name>
    <name type="common">Prickly pear cactus</name>
    <name type="synonym">Opuntia cardona</name>
    <dbReference type="NCBI Taxonomy" id="393608"/>
    <lineage>
        <taxon>Eukaryota</taxon>
        <taxon>Viridiplantae</taxon>
        <taxon>Streptophyta</taxon>
        <taxon>Embryophyta</taxon>
        <taxon>Tracheophyta</taxon>
        <taxon>Spermatophyta</taxon>
        <taxon>Magnoliopsida</taxon>
        <taxon>eudicotyledons</taxon>
        <taxon>Gunneridae</taxon>
        <taxon>Pentapetalae</taxon>
        <taxon>Caryophyllales</taxon>
        <taxon>Cactineae</taxon>
        <taxon>Cactaceae</taxon>
        <taxon>Opuntioideae</taxon>
        <taxon>Opuntia</taxon>
    </lineage>
</organism>
<reference evidence="2" key="1">
    <citation type="journal article" date="2013" name="J. Plant Res.">
        <title>Effect of fungi and light on seed germination of three Opuntia species from semiarid lands of central Mexico.</title>
        <authorList>
            <person name="Delgado-Sanchez P."/>
            <person name="Jimenez-Bremont J.F."/>
            <person name="Guerrero-Gonzalez Mde L."/>
            <person name="Flores J."/>
        </authorList>
    </citation>
    <scope>NUCLEOTIDE SEQUENCE</scope>
    <source>
        <tissue evidence="2">Cladode</tissue>
    </source>
</reference>
<evidence type="ECO:0008006" key="3">
    <source>
        <dbReference type="Google" id="ProtNLM"/>
    </source>
</evidence>
<accession>A0A7C8YW69</accession>
<protein>
    <recommendedName>
        <fullName evidence="3">Transmembrane protein</fullName>
    </recommendedName>
</protein>
<evidence type="ECO:0000313" key="2">
    <source>
        <dbReference type="EMBL" id="MBA4628132.1"/>
    </source>
</evidence>